<protein>
    <submittedName>
        <fullName evidence="1">Uncharacterized protein</fullName>
    </submittedName>
</protein>
<dbReference type="EMBL" id="MN740272">
    <property type="protein sequence ID" value="QHT97151.1"/>
    <property type="molecule type" value="Genomic_DNA"/>
</dbReference>
<sequence length="296" mass="34499">MNTTTTYGTLPIDLNECWFRQNPSCVFFDPPLFCALLVFQMIIVQGLNAAQRKDSSLWYVMSRIPSRMPVFAVHTQCTSRDIAIFEKRKIYNEQVNDEYSRYSPSLRQFCNDPVSTRWSCGLDEIQAGKILRQKHVLCIQASMKMVDVMYAWCEYNYVQMYMPQTTTFIDDNPKFKQIRKILEDILLARPSIVLVGIVDQTKSTYYVYDIIPMNQQHIENDEVRRKIDFARQPLIERLLHLQAIVTTTQNSSMCVKMAPFQMAQSKQEMRLHTDIFINSCDFPGVIRRVSGASDLH</sequence>
<evidence type="ECO:0000313" key="1">
    <source>
        <dbReference type="EMBL" id="QHT97151.1"/>
    </source>
</evidence>
<name>A0A6C0IV39_9ZZZZ</name>
<reference evidence="1" key="1">
    <citation type="journal article" date="2020" name="Nature">
        <title>Giant virus diversity and host interactions through global metagenomics.</title>
        <authorList>
            <person name="Schulz F."/>
            <person name="Roux S."/>
            <person name="Paez-Espino D."/>
            <person name="Jungbluth S."/>
            <person name="Walsh D.A."/>
            <person name="Denef V.J."/>
            <person name="McMahon K.D."/>
            <person name="Konstantinidis K.T."/>
            <person name="Eloe-Fadrosh E.A."/>
            <person name="Kyrpides N.C."/>
            <person name="Woyke T."/>
        </authorList>
    </citation>
    <scope>NUCLEOTIDE SEQUENCE</scope>
    <source>
        <strain evidence="1">GVMAG-M-3300024510-1</strain>
    </source>
</reference>
<organism evidence="1">
    <name type="scientific">viral metagenome</name>
    <dbReference type="NCBI Taxonomy" id="1070528"/>
    <lineage>
        <taxon>unclassified sequences</taxon>
        <taxon>metagenomes</taxon>
        <taxon>organismal metagenomes</taxon>
    </lineage>
</organism>
<accession>A0A6C0IV39</accession>
<proteinExistence type="predicted"/>
<dbReference type="AlphaFoldDB" id="A0A6C0IV39"/>